<keyword evidence="1" id="KW-0812">Transmembrane</keyword>
<dbReference type="SUPFAM" id="SSF54523">
    <property type="entry name" value="Pili subunits"/>
    <property type="match status" value="1"/>
</dbReference>
<dbReference type="Pfam" id="PF08334">
    <property type="entry name" value="T2SSG"/>
    <property type="match status" value="1"/>
</dbReference>
<dbReference type="RefSeq" id="WP_105328909.1">
    <property type="nucleotide sequence ID" value="NZ_PUHY01000005.1"/>
</dbReference>
<comment type="caution">
    <text evidence="3">The sequence shown here is derived from an EMBL/GenBank/DDBJ whole genome shotgun (WGS) entry which is preliminary data.</text>
</comment>
<accession>A0A2S8G016</accession>
<name>A0A2S8G016_9BACT</name>
<evidence type="ECO:0000256" key="1">
    <source>
        <dbReference type="SAM" id="Phobius"/>
    </source>
</evidence>
<protein>
    <recommendedName>
        <fullName evidence="2">Type II secretion system protein GspG C-terminal domain-containing protein</fullName>
    </recommendedName>
</protein>
<evidence type="ECO:0000259" key="2">
    <source>
        <dbReference type="Pfam" id="PF08334"/>
    </source>
</evidence>
<evidence type="ECO:0000313" key="3">
    <source>
        <dbReference type="EMBL" id="PQO37660.1"/>
    </source>
</evidence>
<dbReference type="EMBL" id="PUHY01000005">
    <property type="protein sequence ID" value="PQO37660.1"/>
    <property type="molecule type" value="Genomic_DNA"/>
</dbReference>
<keyword evidence="1" id="KW-1133">Transmembrane helix</keyword>
<proteinExistence type="predicted"/>
<dbReference type="AlphaFoldDB" id="A0A2S8G016"/>
<organism evidence="3 4">
    <name type="scientific">Blastopirellula marina</name>
    <dbReference type="NCBI Taxonomy" id="124"/>
    <lineage>
        <taxon>Bacteria</taxon>
        <taxon>Pseudomonadati</taxon>
        <taxon>Planctomycetota</taxon>
        <taxon>Planctomycetia</taxon>
        <taxon>Pirellulales</taxon>
        <taxon>Pirellulaceae</taxon>
        <taxon>Blastopirellula</taxon>
    </lineage>
</organism>
<dbReference type="Proteomes" id="UP000238322">
    <property type="component" value="Unassembled WGS sequence"/>
</dbReference>
<evidence type="ECO:0000313" key="4">
    <source>
        <dbReference type="Proteomes" id="UP000238322"/>
    </source>
</evidence>
<sequence>MSILRMFLLMAVLGTSTGCFLPVVLMPDMVAKHFVTYADVSPKQDTEMALINAHHRILRYWEQHGTLPQRIDDLPLVENRSNSLLDGWGRSLLLESDGVRYVTISSLGKDGVDGGEGDNATISRTFDTRAAISGEYCAPLEWQRVRE</sequence>
<dbReference type="InterPro" id="IPR013545">
    <property type="entry name" value="T2SS_protein-GspG_C"/>
</dbReference>
<keyword evidence="1" id="KW-0472">Membrane</keyword>
<gene>
    <name evidence="3" type="ORF">C5Y83_06860</name>
</gene>
<dbReference type="OrthoDB" id="290837at2"/>
<reference evidence="3 4" key="1">
    <citation type="submission" date="2018-02" db="EMBL/GenBank/DDBJ databases">
        <title>Comparative genomes isolates from brazilian mangrove.</title>
        <authorList>
            <person name="Araujo J.E."/>
            <person name="Taketani R.G."/>
            <person name="Silva M.C.P."/>
            <person name="Loureco M.V."/>
            <person name="Andreote F.D."/>
        </authorList>
    </citation>
    <scope>NUCLEOTIDE SEQUENCE [LARGE SCALE GENOMIC DNA]</scope>
    <source>
        <strain evidence="3 4">Hex-1 MGV</strain>
    </source>
</reference>
<feature type="transmembrane region" description="Helical" evidence="1">
    <location>
        <begin position="6"/>
        <end position="25"/>
    </location>
</feature>
<feature type="domain" description="Type II secretion system protein GspG C-terminal" evidence="2">
    <location>
        <begin position="81"/>
        <end position="123"/>
    </location>
</feature>
<dbReference type="PROSITE" id="PS51257">
    <property type="entry name" value="PROKAR_LIPOPROTEIN"/>
    <property type="match status" value="1"/>
</dbReference>
<dbReference type="InterPro" id="IPR045584">
    <property type="entry name" value="Pilin-like"/>
</dbReference>